<dbReference type="EMBL" id="PQWM01000028">
    <property type="protein sequence ID" value="RDZ11510.1"/>
    <property type="molecule type" value="Genomic_DNA"/>
</dbReference>
<evidence type="ECO:0000313" key="2">
    <source>
        <dbReference type="Proteomes" id="UP000256519"/>
    </source>
</evidence>
<reference evidence="1" key="1">
    <citation type="journal article" date="2018" name="Appl. Environ. Microbiol.">
        <title>Antimicrobial susceptibility testing and tentative epidemiological cut-off values of five Bacillus species relevant for use as animal feed additives or for plant protection.</title>
        <authorList>
            <person name="Agerso Y."/>
            <person name="Stuer-Lauridsen B."/>
            <person name="Bjerre K."/>
            <person name="Jensen M.G."/>
            <person name="Johansen E."/>
            <person name="Bennedsen M."/>
            <person name="Brockmann E."/>
            <person name="Nielsen B."/>
        </authorList>
    </citation>
    <scope>NUCLEOTIDE SEQUENCE [LARGE SCALE GENOMIC DNA]</scope>
    <source>
        <strain evidence="1">CHCC20162</strain>
    </source>
</reference>
<protein>
    <recommendedName>
        <fullName evidence="3">DUF5659 domain-containing protein</fullName>
    </recommendedName>
</protein>
<dbReference type="AlphaFoldDB" id="A0A3D8WY48"/>
<name>A0A3D8WY48_PRIMG</name>
<organism evidence="1 2">
    <name type="scientific">Priestia megaterium</name>
    <name type="common">Bacillus megaterium</name>
    <dbReference type="NCBI Taxonomy" id="1404"/>
    <lineage>
        <taxon>Bacteria</taxon>
        <taxon>Bacillati</taxon>
        <taxon>Bacillota</taxon>
        <taxon>Bacilli</taxon>
        <taxon>Bacillales</taxon>
        <taxon>Bacillaceae</taxon>
        <taxon>Priestia</taxon>
    </lineage>
</organism>
<proteinExistence type="predicted"/>
<evidence type="ECO:0000313" key="1">
    <source>
        <dbReference type="EMBL" id="RDZ11510.1"/>
    </source>
</evidence>
<evidence type="ECO:0008006" key="3">
    <source>
        <dbReference type="Google" id="ProtNLM"/>
    </source>
</evidence>
<gene>
    <name evidence="1" type="ORF">C3744_20835</name>
</gene>
<dbReference type="RefSeq" id="WP_116076643.1">
    <property type="nucleotide sequence ID" value="NZ_CP187630.1"/>
</dbReference>
<sequence length="71" mass="8779">MTDEKPRKKNIYKRTLAMDLIKLGNTLSHSMRNRDRPQFQVFVFYEDDKLIEDMLYLAERYRMERKYNKGE</sequence>
<comment type="caution">
    <text evidence="1">The sequence shown here is derived from an EMBL/GenBank/DDBJ whole genome shotgun (WGS) entry which is preliminary data.</text>
</comment>
<accession>A0A3D8WY48</accession>
<dbReference type="Proteomes" id="UP000256519">
    <property type="component" value="Unassembled WGS sequence"/>
</dbReference>